<name>A0A2A3E187_APICC</name>
<sequence>MKEGEGGKGKAKEGRRRIGGIKAERLKVGKKAIEKVERTENALELVVKADRTLPSPYRAPATGSIYSCFYPLYTHRKDHSLFHFLYSTYLNKPHRDITSSTHRAGM</sequence>
<organism evidence="1 2">
    <name type="scientific">Apis cerana cerana</name>
    <name type="common">Oriental honeybee</name>
    <dbReference type="NCBI Taxonomy" id="94128"/>
    <lineage>
        <taxon>Eukaryota</taxon>
        <taxon>Metazoa</taxon>
        <taxon>Ecdysozoa</taxon>
        <taxon>Arthropoda</taxon>
        <taxon>Hexapoda</taxon>
        <taxon>Insecta</taxon>
        <taxon>Pterygota</taxon>
        <taxon>Neoptera</taxon>
        <taxon>Endopterygota</taxon>
        <taxon>Hymenoptera</taxon>
        <taxon>Apocrita</taxon>
        <taxon>Aculeata</taxon>
        <taxon>Apoidea</taxon>
        <taxon>Anthophila</taxon>
        <taxon>Apidae</taxon>
        <taxon>Apis</taxon>
    </lineage>
</organism>
<proteinExistence type="predicted"/>
<evidence type="ECO:0000313" key="2">
    <source>
        <dbReference type="Proteomes" id="UP000242457"/>
    </source>
</evidence>
<gene>
    <name evidence="1" type="ORF">APICC_01760</name>
</gene>
<dbReference type="AlphaFoldDB" id="A0A2A3E187"/>
<protein>
    <submittedName>
        <fullName evidence="1">Uncharacterized protein</fullName>
    </submittedName>
</protein>
<dbReference type="Proteomes" id="UP000242457">
    <property type="component" value="Unassembled WGS sequence"/>
</dbReference>
<dbReference type="EMBL" id="KZ288462">
    <property type="protein sequence ID" value="PBC25460.1"/>
    <property type="molecule type" value="Genomic_DNA"/>
</dbReference>
<evidence type="ECO:0000313" key="1">
    <source>
        <dbReference type="EMBL" id="PBC25460.1"/>
    </source>
</evidence>
<reference evidence="1 2" key="1">
    <citation type="submission" date="2014-07" db="EMBL/GenBank/DDBJ databases">
        <title>Genomic and transcriptomic analysis on Apis cerana provide comprehensive insights into honey bee biology.</title>
        <authorList>
            <person name="Diao Q."/>
            <person name="Sun L."/>
            <person name="Zheng H."/>
            <person name="Zheng H."/>
            <person name="Xu S."/>
            <person name="Wang S."/>
            <person name="Zeng Z."/>
            <person name="Hu F."/>
            <person name="Su S."/>
            <person name="Wu J."/>
        </authorList>
    </citation>
    <scope>NUCLEOTIDE SEQUENCE [LARGE SCALE GENOMIC DNA]</scope>
    <source>
        <tissue evidence="1">Pupae without intestine</tissue>
    </source>
</reference>
<accession>A0A2A3E187</accession>
<keyword evidence="2" id="KW-1185">Reference proteome</keyword>